<accession>A0ABS1F7I8</accession>
<dbReference type="PRINTS" id="PR00719">
    <property type="entry name" value="LMWPTPASE"/>
</dbReference>
<dbReference type="Proteomes" id="UP000652760">
    <property type="component" value="Unassembled WGS sequence"/>
</dbReference>
<evidence type="ECO:0000313" key="7">
    <source>
        <dbReference type="Proteomes" id="UP000652760"/>
    </source>
</evidence>
<name>A0ABS1F7I8_9PROT</name>
<evidence type="ECO:0000256" key="3">
    <source>
        <dbReference type="ARBA" id="ARBA00022801"/>
    </source>
</evidence>
<dbReference type="EC" id="3.1.3.48" evidence="2"/>
<dbReference type="Gene3D" id="3.40.50.2300">
    <property type="match status" value="1"/>
</dbReference>
<sequence>MVKVLFVCTGNICRSPTAEGVFRHLAERAGLGACVIADSAGTHGYHVGEPPDPRTRRAALARGIDLSSLRARKVAAADFSRFDHILAMDSGHLAQLRRIAPPGSPAALRLFLDDAAGPAGCEETGQDVPDPYYGGPDGFEQVLDLCEAGARGLLDRLSRECGFPIREGIG</sequence>
<reference evidence="7" key="1">
    <citation type="submission" date="2021-01" db="EMBL/GenBank/DDBJ databases">
        <title>Genome public.</title>
        <authorList>
            <person name="Liu C."/>
            <person name="Sun Q."/>
        </authorList>
    </citation>
    <scope>NUCLEOTIDE SEQUENCE [LARGE SCALE GENOMIC DNA]</scope>
    <source>
        <strain evidence="7">YIM B02556</strain>
    </source>
</reference>
<keyword evidence="7" id="KW-1185">Reference proteome</keyword>
<dbReference type="InterPro" id="IPR023485">
    <property type="entry name" value="Ptyr_pPase"/>
</dbReference>
<dbReference type="PANTHER" id="PTHR11717">
    <property type="entry name" value="LOW MOLECULAR WEIGHT PROTEIN TYROSINE PHOSPHATASE"/>
    <property type="match status" value="1"/>
</dbReference>
<dbReference type="InterPro" id="IPR017867">
    <property type="entry name" value="Tyr_phospatase_low_mol_wt"/>
</dbReference>
<gene>
    <name evidence="6" type="ORF">JHL17_18485</name>
</gene>
<proteinExistence type="inferred from homology"/>
<dbReference type="Pfam" id="PF01451">
    <property type="entry name" value="LMWPc"/>
    <property type="match status" value="1"/>
</dbReference>
<comment type="similarity">
    <text evidence="1">Belongs to the low molecular weight phosphotyrosine protein phosphatase family.</text>
</comment>
<keyword evidence="3" id="KW-0378">Hydrolase</keyword>
<dbReference type="PANTHER" id="PTHR11717:SF7">
    <property type="entry name" value="LOW MOLECULAR WEIGHT PHOSPHOTYROSINE PROTEIN PHOSPHATASE"/>
    <property type="match status" value="1"/>
</dbReference>
<evidence type="ECO:0000256" key="4">
    <source>
        <dbReference type="ARBA" id="ARBA00022912"/>
    </source>
</evidence>
<comment type="caution">
    <text evidence="6">The sequence shown here is derived from an EMBL/GenBank/DDBJ whole genome shotgun (WGS) entry which is preliminary data.</text>
</comment>
<organism evidence="6 7">
    <name type="scientific">Azospirillum endophyticum</name>
    <dbReference type="NCBI Taxonomy" id="2800326"/>
    <lineage>
        <taxon>Bacteria</taxon>
        <taxon>Pseudomonadati</taxon>
        <taxon>Pseudomonadota</taxon>
        <taxon>Alphaproteobacteria</taxon>
        <taxon>Rhodospirillales</taxon>
        <taxon>Azospirillaceae</taxon>
        <taxon>Azospirillum</taxon>
    </lineage>
</organism>
<dbReference type="SUPFAM" id="SSF52788">
    <property type="entry name" value="Phosphotyrosine protein phosphatases I"/>
    <property type="match status" value="1"/>
</dbReference>
<evidence type="ECO:0000256" key="1">
    <source>
        <dbReference type="ARBA" id="ARBA00011063"/>
    </source>
</evidence>
<dbReference type="CDD" id="cd16343">
    <property type="entry name" value="LMWPTP"/>
    <property type="match status" value="1"/>
</dbReference>
<dbReference type="InterPro" id="IPR036196">
    <property type="entry name" value="Ptyr_pPase_sf"/>
</dbReference>
<evidence type="ECO:0000313" key="6">
    <source>
        <dbReference type="EMBL" id="MBK1839400.1"/>
    </source>
</evidence>
<dbReference type="EMBL" id="JAENHM010000057">
    <property type="protein sequence ID" value="MBK1839400.1"/>
    <property type="molecule type" value="Genomic_DNA"/>
</dbReference>
<evidence type="ECO:0000259" key="5">
    <source>
        <dbReference type="SMART" id="SM00226"/>
    </source>
</evidence>
<evidence type="ECO:0000256" key="2">
    <source>
        <dbReference type="ARBA" id="ARBA00013064"/>
    </source>
</evidence>
<dbReference type="InterPro" id="IPR050438">
    <property type="entry name" value="LMW_PTPase"/>
</dbReference>
<keyword evidence="4" id="KW-0904">Protein phosphatase</keyword>
<dbReference type="RefSeq" id="WP_200195246.1">
    <property type="nucleotide sequence ID" value="NZ_JAENHM010000057.1"/>
</dbReference>
<protein>
    <recommendedName>
        <fullName evidence="2">protein-tyrosine-phosphatase</fullName>
        <ecNumber evidence="2">3.1.3.48</ecNumber>
    </recommendedName>
</protein>
<feature type="domain" description="Phosphotyrosine protein phosphatase I" evidence="5">
    <location>
        <begin position="2"/>
        <end position="156"/>
    </location>
</feature>
<dbReference type="SMART" id="SM00226">
    <property type="entry name" value="LMWPc"/>
    <property type="match status" value="1"/>
</dbReference>